<dbReference type="InterPro" id="IPR000028">
    <property type="entry name" value="Chloroperoxidase"/>
</dbReference>
<evidence type="ECO:0000259" key="8">
    <source>
        <dbReference type="PROSITE" id="PS51405"/>
    </source>
</evidence>
<comment type="caution">
    <text evidence="9">The sequence shown here is derived from an EMBL/GenBank/DDBJ whole genome shotgun (WGS) entry which is preliminary data.</text>
</comment>
<dbReference type="PANTHER" id="PTHR33577:SF9">
    <property type="entry name" value="PEROXIDASE STCC"/>
    <property type="match status" value="1"/>
</dbReference>
<keyword evidence="10" id="KW-1185">Reference proteome</keyword>
<keyword evidence="6" id="KW-0408">Iron</keyword>
<keyword evidence="2" id="KW-0575">Peroxidase</keyword>
<accession>A0AAV9WFI7</accession>
<dbReference type="PROSITE" id="PS51405">
    <property type="entry name" value="HEME_HALOPEROXIDASE"/>
    <property type="match status" value="1"/>
</dbReference>
<dbReference type="SUPFAM" id="SSF47571">
    <property type="entry name" value="Cloroperoxidase"/>
    <property type="match status" value="1"/>
</dbReference>
<evidence type="ECO:0000256" key="3">
    <source>
        <dbReference type="ARBA" id="ARBA00022617"/>
    </source>
</evidence>
<evidence type="ECO:0000256" key="7">
    <source>
        <dbReference type="ARBA" id="ARBA00025795"/>
    </source>
</evidence>
<organism evidence="9 10">
    <name type="scientific">Arthrobotrys musiformis</name>
    <dbReference type="NCBI Taxonomy" id="47236"/>
    <lineage>
        <taxon>Eukaryota</taxon>
        <taxon>Fungi</taxon>
        <taxon>Dikarya</taxon>
        <taxon>Ascomycota</taxon>
        <taxon>Pezizomycotina</taxon>
        <taxon>Orbiliomycetes</taxon>
        <taxon>Orbiliales</taxon>
        <taxon>Orbiliaceae</taxon>
        <taxon>Arthrobotrys</taxon>
    </lineage>
</organism>
<protein>
    <recommendedName>
        <fullName evidence="8">Heme haloperoxidase family profile domain-containing protein</fullName>
    </recommendedName>
</protein>
<proteinExistence type="inferred from homology"/>
<evidence type="ECO:0000313" key="9">
    <source>
        <dbReference type="EMBL" id="KAK6507410.1"/>
    </source>
</evidence>
<dbReference type="PANTHER" id="PTHR33577">
    <property type="entry name" value="STERIGMATOCYSTIN BIOSYNTHESIS PEROXIDASE STCC-RELATED"/>
    <property type="match status" value="1"/>
</dbReference>
<dbReference type="Gene3D" id="1.10.489.10">
    <property type="entry name" value="Chloroperoxidase-like"/>
    <property type="match status" value="1"/>
</dbReference>
<dbReference type="Pfam" id="PF01328">
    <property type="entry name" value="Peroxidase_2"/>
    <property type="match status" value="1"/>
</dbReference>
<comment type="cofactor">
    <cofactor evidence="1">
        <name>heme b</name>
        <dbReference type="ChEBI" id="CHEBI:60344"/>
    </cofactor>
</comment>
<feature type="domain" description="Heme haloperoxidase family profile" evidence="8">
    <location>
        <begin position="67"/>
        <end position="329"/>
    </location>
</feature>
<evidence type="ECO:0000256" key="2">
    <source>
        <dbReference type="ARBA" id="ARBA00022559"/>
    </source>
</evidence>
<dbReference type="EMBL" id="JAVHJL010000003">
    <property type="protein sequence ID" value="KAK6507410.1"/>
    <property type="molecule type" value="Genomic_DNA"/>
</dbReference>
<keyword evidence="3" id="KW-0349">Heme</keyword>
<name>A0AAV9WFI7_9PEZI</name>
<gene>
    <name evidence="9" type="ORF">TWF481_005843</name>
</gene>
<comment type="similarity">
    <text evidence="7">Belongs to the chloroperoxidase family.</text>
</comment>
<keyword evidence="5" id="KW-0560">Oxidoreductase</keyword>
<dbReference type="GO" id="GO:0046872">
    <property type="term" value="F:metal ion binding"/>
    <property type="evidence" value="ECO:0007669"/>
    <property type="project" value="UniProtKB-KW"/>
</dbReference>
<evidence type="ECO:0000256" key="4">
    <source>
        <dbReference type="ARBA" id="ARBA00022723"/>
    </source>
</evidence>
<dbReference type="InterPro" id="IPR036851">
    <property type="entry name" value="Chloroperoxidase-like_sf"/>
</dbReference>
<reference evidence="9 10" key="1">
    <citation type="submission" date="2023-08" db="EMBL/GenBank/DDBJ databases">
        <authorList>
            <person name="Palmer J.M."/>
        </authorList>
    </citation>
    <scope>NUCLEOTIDE SEQUENCE [LARGE SCALE GENOMIC DNA]</scope>
    <source>
        <strain evidence="9 10">TWF481</strain>
    </source>
</reference>
<evidence type="ECO:0000256" key="1">
    <source>
        <dbReference type="ARBA" id="ARBA00001970"/>
    </source>
</evidence>
<dbReference type="Proteomes" id="UP001370758">
    <property type="component" value="Unassembled WGS sequence"/>
</dbReference>
<keyword evidence="4" id="KW-0479">Metal-binding</keyword>
<evidence type="ECO:0000256" key="6">
    <source>
        <dbReference type="ARBA" id="ARBA00023004"/>
    </source>
</evidence>
<sequence length="350" mass="39534">MKAIQCPAGGYLNISSTFAQLSTIRATTPRQFNYLNKVLYRSYLPYSINSPPSNFIMADVQTQPPLKRGEWKHPEVTDLRGPCPIINSLANHGFIARDGRNITTDEIMKAFQEELGLGPDVAFGLTKPPFALHTRDSEDEGLEDKKDAPQGYFHGFFNRLPGLPTINSESRLGLRDPGQVNEKGEPVLNIDQLKRHGAVEHDVSLVRRDFAQGDNTTIQPDLLHDLLASASDDGKGGKIFTIQDFAQFRNRRLEQQKKENSNLNFGLREAILAFGEVALVMSVWGAKSVAEYDRVPFEYIKAIFEEERLPFREGWVRRNVPLTMPELLANSTYLQASALYDYTIGKFWNR</sequence>
<evidence type="ECO:0000256" key="5">
    <source>
        <dbReference type="ARBA" id="ARBA00023002"/>
    </source>
</evidence>
<dbReference type="GO" id="GO:0004601">
    <property type="term" value="F:peroxidase activity"/>
    <property type="evidence" value="ECO:0007669"/>
    <property type="project" value="UniProtKB-KW"/>
</dbReference>
<evidence type="ECO:0000313" key="10">
    <source>
        <dbReference type="Proteomes" id="UP001370758"/>
    </source>
</evidence>
<dbReference type="AlphaFoldDB" id="A0AAV9WFI7"/>